<dbReference type="SUPFAM" id="SSF52151">
    <property type="entry name" value="FabD/lysophospholipase-like"/>
    <property type="match status" value="1"/>
</dbReference>
<proteinExistence type="predicted"/>
<keyword evidence="2" id="KW-0808">Transferase</keyword>
<dbReference type="InterPro" id="IPR000089">
    <property type="entry name" value="Biotin_lipoyl"/>
</dbReference>
<organism evidence="6 7">
    <name type="scientific">Angustibacter luteus</name>
    <dbReference type="NCBI Taxonomy" id="658456"/>
    <lineage>
        <taxon>Bacteria</taxon>
        <taxon>Bacillati</taxon>
        <taxon>Actinomycetota</taxon>
        <taxon>Actinomycetes</taxon>
        <taxon>Kineosporiales</taxon>
        <taxon>Kineosporiaceae</taxon>
    </lineage>
</organism>
<dbReference type="InterPro" id="IPR016035">
    <property type="entry name" value="Acyl_Trfase/lysoPLipase"/>
</dbReference>
<evidence type="ECO:0000313" key="7">
    <source>
        <dbReference type="Proteomes" id="UP001596189"/>
    </source>
</evidence>
<evidence type="ECO:0000313" key="6">
    <source>
        <dbReference type="EMBL" id="MFC6008563.1"/>
    </source>
</evidence>
<dbReference type="InterPro" id="IPR011053">
    <property type="entry name" value="Single_hybrid_motif"/>
</dbReference>
<comment type="catalytic activity">
    <reaction evidence="4">
        <text>holo-[ACP] + malonyl-CoA = malonyl-[ACP] + CoA</text>
        <dbReference type="Rhea" id="RHEA:41792"/>
        <dbReference type="Rhea" id="RHEA-COMP:9623"/>
        <dbReference type="Rhea" id="RHEA-COMP:9685"/>
        <dbReference type="ChEBI" id="CHEBI:57287"/>
        <dbReference type="ChEBI" id="CHEBI:57384"/>
        <dbReference type="ChEBI" id="CHEBI:64479"/>
        <dbReference type="ChEBI" id="CHEBI:78449"/>
        <dbReference type="EC" id="2.3.1.39"/>
    </reaction>
</comment>
<dbReference type="RefSeq" id="WP_345714512.1">
    <property type="nucleotide sequence ID" value="NZ_BAABFP010000002.1"/>
</dbReference>
<evidence type="ECO:0000259" key="5">
    <source>
        <dbReference type="SMART" id="SM00827"/>
    </source>
</evidence>
<dbReference type="PANTHER" id="PTHR42681:SF1">
    <property type="entry name" value="MALONYL-COA-ACYL CARRIER PROTEIN TRANSACYLASE, MITOCHONDRIAL"/>
    <property type="match status" value="1"/>
</dbReference>
<evidence type="ECO:0000256" key="1">
    <source>
        <dbReference type="ARBA" id="ARBA00013258"/>
    </source>
</evidence>
<dbReference type="Pfam" id="PF00698">
    <property type="entry name" value="Acyl_transf_1"/>
    <property type="match status" value="1"/>
</dbReference>
<dbReference type="Proteomes" id="UP001596189">
    <property type="component" value="Unassembled WGS sequence"/>
</dbReference>
<gene>
    <name evidence="6" type="ORF">ACFQDO_15610</name>
</gene>
<dbReference type="PANTHER" id="PTHR42681">
    <property type="entry name" value="MALONYL-COA-ACYL CARRIER PROTEIN TRANSACYLASE, MITOCHONDRIAL"/>
    <property type="match status" value="1"/>
</dbReference>
<evidence type="ECO:0000256" key="3">
    <source>
        <dbReference type="ARBA" id="ARBA00023315"/>
    </source>
</evidence>
<reference evidence="7" key="1">
    <citation type="journal article" date="2019" name="Int. J. Syst. Evol. Microbiol.">
        <title>The Global Catalogue of Microorganisms (GCM) 10K type strain sequencing project: providing services to taxonomists for standard genome sequencing and annotation.</title>
        <authorList>
            <consortium name="The Broad Institute Genomics Platform"/>
            <consortium name="The Broad Institute Genome Sequencing Center for Infectious Disease"/>
            <person name="Wu L."/>
            <person name="Ma J."/>
        </authorList>
    </citation>
    <scope>NUCLEOTIDE SEQUENCE [LARGE SCALE GENOMIC DNA]</scope>
    <source>
        <strain evidence="7">KACC 14249</strain>
    </source>
</reference>
<dbReference type="Gene3D" id="3.40.366.10">
    <property type="entry name" value="Malonyl-Coenzyme A Acyl Carrier Protein, domain 2"/>
    <property type="match status" value="1"/>
</dbReference>
<dbReference type="InterPro" id="IPR014043">
    <property type="entry name" value="Acyl_transferase_dom"/>
</dbReference>
<sequence length="394" mass="41095">MLVIACPGQGSQTPGFLRPWLELPGFEDRLSWLSVVAGIDLVKHGTESDADTIRDTAVAQPLIVASGLVSLLALFPHPAEAFRQIAAGAGHSVGEITAATGAGVLTAEQAMVFVRERGRAMAEASAVTATGMTAVLGGDPDEVAAALAKHGLTAANANGAGQTVAAGTLEQLAALKDVPPAKARLMPLQVAGAFHTEHMRPAVDVLSGYARAITTHDPRTRLLSNADGHVVHDGREVLRRLVSQVSNPVRWDLCMEAMRDLGVTGFIEIPPAGALTGLVKRSLPDVETLALKTPDDLDKAKEMVARHGQSSGLSQSPTWRLVVAPLKGIVHFTALDAGASVGDGDTIATVATLRDTFDVVAPHGGRVVEWLVEDGDPVSPGQPIVRLHPQEVPA</sequence>
<dbReference type="InterPro" id="IPR050858">
    <property type="entry name" value="Mal-CoA-ACP_Trans/PKS_FabD"/>
</dbReference>
<dbReference type="InterPro" id="IPR016036">
    <property type="entry name" value="Malonyl_transacylase_ACP-bd"/>
</dbReference>
<evidence type="ECO:0000256" key="4">
    <source>
        <dbReference type="ARBA" id="ARBA00048462"/>
    </source>
</evidence>
<dbReference type="InterPro" id="IPR001227">
    <property type="entry name" value="Ac_transferase_dom_sf"/>
</dbReference>
<name>A0ABW1JII8_9ACTN</name>
<dbReference type="SMART" id="SM00827">
    <property type="entry name" value="PKS_AT"/>
    <property type="match status" value="1"/>
</dbReference>
<dbReference type="SUPFAM" id="SSF55048">
    <property type="entry name" value="Probable ACP-binding domain of malonyl-CoA ACP transacylase"/>
    <property type="match status" value="1"/>
</dbReference>
<dbReference type="Gene3D" id="2.40.50.100">
    <property type="match status" value="1"/>
</dbReference>
<protein>
    <recommendedName>
        <fullName evidence="1">[acyl-carrier-protein] S-malonyltransferase</fullName>
        <ecNumber evidence="1">2.3.1.39</ecNumber>
    </recommendedName>
</protein>
<keyword evidence="7" id="KW-1185">Reference proteome</keyword>
<dbReference type="GO" id="GO:0016746">
    <property type="term" value="F:acyltransferase activity"/>
    <property type="evidence" value="ECO:0007669"/>
    <property type="project" value="UniProtKB-KW"/>
</dbReference>
<dbReference type="EMBL" id="JBHSRD010000006">
    <property type="protein sequence ID" value="MFC6008563.1"/>
    <property type="molecule type" value="Genomic_DNA"/>
</dbReference>
<dbReference type="SUPFAM" id="SSF51230">
    <property type="entry name" value="Single hybrid motif"/>
    <property type="match status" value="1"/>
</dbReference>
<dbReference type="Pfam" id="PF00364">
    <property type="entry name" value="Biotin_lipoyl"/>
    <property type="match status" value="1"/>
</dbReference>
<comment type="caution">
    <text evidence="6">The sequence shown here is derived from an EMBL/GenBank/DDBJ whole genome shotgun (WGS) entry which is preliminary data.</text>
</comment>
<accession>A0ABW1JII8</accession>
<dbReference type="EC" id="2.3.1.39" evidence="1"/>
<dbReference type="Gene3D" id="3.30.70.250">
    <property type="entry name" value="Malonyl-CoA ACP transacylase, ACP-binding"/>
    <property type="match status" value="1"/>
</dbReference>
<evidence type="ECO:0000256" key="2">
    <source>
        <dbReference type="ARBA" id="ARBA00022679"/>
    </source>
</evidence>
<keyword evidence="3 6" id="KW-0012">Acyltransferase</keyword>
<feature type="domain" description="Malonyl-CoA:ACP transacylase (MAT)" evidence="5">
    <location>
        <begin position="5"/>
        <end position="356"/>
    </location>
</feature>